<dbReference type="InterPro" id="IPR011701">
    <property type="entry name" value="MFS"/>
</dbReference>
<dbReference type="InterPro" id="IPR020846">
    <property type="entry name" value="MFS_dom"/>
</dbReference>
<feature type="transmembrane region" description="Helical" evidence="3">
    <location>
        <begin position="407"/>
        <end position="429"/>
    </location>
</feature>
<dbReference type="PANTHER" id="PTHR11360:SF177">
    <property type="entry name" value="RIBOFLAVIN TRANSPORTER MCH5"/>
    <property type="match status" value="1"/>
</dbReference>
<dbReference type="SUPFAM" id="SSF103473">
    <property type="entry name" value="MFS general substrate transporter"/>
    <property type="match status" value="1"/>
</dbReference>
<evidence type="ECO:0000313" key="5">
    <source>
        <dbReference type="EMBL" id="KAK7204969.1"/>
    </source>
</evidence>
<feature type="transmembrane region" description="Helical" evidence="3">
    <location>
        <begin position="195"/>
        <end position="216"/>
    </location>
</feature>
<evidence type="ECO:0000256" key="3">
    <source>
        <dbReference type="SAM" id="Phobius"/>
    </source>
</evidence>
<dbReference type="EMBL" id="JBBJBU010000006">
    <property type="protein sequence ID" value="KAK7204969.1"/>
    <property type="molecule type" value="Genomic_DNA"/>
</dbReference>
<evidence type="ECO:0000313" key="6">
    <source>
        <dbReference type="Proteomes" id="UP001498771"/>
    </source>
</evidence>
<feature type="transmembrane region" description="Helical" evidence="3">
    <location>
        <begin position="69"/>
        <end position="96"/>
    </location>
</feature>
<dbReference type="Gene3D" id="1.20.1250.20">
    <property type="entry name" value="MFS general substrate transporter like domains"/>
    <property type="match status" value="2"/>
</dbReference>
<feature type="domain" description="Major facilitator superfamily (MFS) profile" evidence="4">
    <location>
        <begin position="70"/>
        <end position="463"/>
    </location>
</feature>
<gene>
    <name evidence="5" type="ORF">BZA70DRAFT_278771</name>
</gene>
<keyword evidence="3" id="KW-0472">Membrane</keyword>
<proteinExistence type="inferred from homology"/>
<evidence type="ECO:0000256" key="1">
    <source>
        <dbReference type="ARBA" id="ARBA00004141"/>
    </source>
</evidence>
<accession>A0ABR1F554</accession>
<protein>
    <submittedName>
        <fullName evidence="5">Major facilitator superfamily domain-containing protein</fullName>
    </submittedName>
</protein>
<comment type="similarity">
    <text evidence="2">Belongs to the major facilitator superfamily. Monocarboxylate porter (TC 2.A.1.13) family.</text>
</comment>
<feature type="transmembrane region" description="Helical" evidence="3">
    <location>
        <begin position="108"/>
        <end position="126"/>
    </location>
</feature>
<dbReference type="InterPro" id="IPR050327">
    <property type="entry name" value="Proton-linked_MCT"/>
</dbReference>
<dbReference type="GeneID" id="90038167"/>
<evidence type="ECO:0000256" key="2">
    <source>
        <dbReference type="ARBA" id="ARBA00006727"/>
    </source>
</evidence>
<sequence length="474" mass="50629">MSPWTSAAGVDDDDDVILPATQPGPHSRFADTIKNGKLVSVQADPDFDVEEAEFLDLTLPEPDVGFRPWLSVIGGLAAQFSSFGYLNIVGVFLAYYKTHQLEDLSPATISWIGSVQSFVFSLSGIVCGRACDMYGPRVLTMIGTFVLPAGILLTAFCTRWIEVLIAQSVIAPFGGAMLFYGTTASMSSWFAKRRGMAFGIATSGSSIGGVILSYIFDRLATHKSYKRAIFALAAIEFCVAAVTIPTSSLRIKSGNNARRSFDFHRNFIRPFETEPVFALFTLAMTVIYLGIFVPYAFMATHSLTLGVPLDRAMHVVTAMNAGSFFGRIAAGSIADIRAHSRRWQFLTFVGVTSCAALACFPLWFMSTTEYSVVFTAAIYGAASGGILALYPAAIARISPLQEIGSRVGAVSSVMAFGSLVALPVAGTIMGKSSGGEDFGGLQIYAGTVLAGGAFVAYLASKRVDEGNIRLEDDS</sequence>
<keyword evidence="6" id="KW-1185">Reference proteome</keyword>
<dbReference type="Proteomes" id="UP001498771">
    <property type="component" value="Unassembled WGS sequence"/>
</dbReference>
<dbReference type="PANTHER" id="PTHR11360">
    <property type="entry name" value="MONOCARBOXYLATE TRANSPORTER"/>
    <property type="match status" value="1"/>
</dbReference>
<feature type="transmembrane region" description="Helical" evidence="3">
    <location>
        <begin position="312"/>
        <end position="333"/>
    </location>
</feature>
<feature type="transmembrane region" description="Helical" evidence="3">
    <location>
        <begin position="228"/>
        <end position="249"/>
    </location>
</feature>
<comment type="subcellular location">
    <subcellularLocation>
        <location evidence="1">Membrane</location>
        <topology evidence="1">Multi-pass membrane protein</topology>
    </subcellularLocation>
</comment>
<dbReference type="Pfam" id="PF07690">
    <property type="entry name" value="MFS_1"/>
    <property type="match status" value="1"/>
</dbReference>
<comment type="caution">
    <text evidence="5">The sequence shown here is derived from an EMBL/GenBank/DDBJ whole genome shotgun (WGS) entry which is preliminary data.</text>
</comment>
<feature type="transmembrane region" description="Helical" evidence="3">
    <location>
        <begin position="345"/>
        <end position="364"/>
    </location>
</feature>
<reference evidence="5 6" key="1">
    <citation type="submission" date="2024-03" db="EMBL/GenBank/DDBJ databases">
        <title>Genome-scale model development and genomic sequencing of the oleaginous clade Lipomyces.</title>
        <authorList>
            <consortium name="Lawrence Berkeley National Laboratory"/>
            <person name="Czajka J.J."/>
            <person name="Han Y."/>
            <person name="Kim J."/>
            <person name="Mondo S.J."/>
            <person name="Hofstad B.A."/>
            <person name="Robles A."/>
            <person name="Haridas S."/>
            <person name="Riley R."/>
            <person name="LaButti K."/>
            <person name="Pangilinan J."/>
            <person name="Andreopoulos W."/>
            <person name="Lipzen A."/>
            <person name="Yan J."/>
            <person name="Wang M."/>
            <person name="Ng V."/>
            <person name="Grigoriev I.V."/>
            <person name="Spatafora J.W."/>
            <person name="Magnuson J.K."/>
            <person name="Baker S.E."/>
            <person name="Pomraning K.R."/>
        </authorList>
    </citation>
    <scope>NUCLEOTIDE SEQUENCE [LARGE SCALE GENOMIC DNA]</scope>
    <source>
        <strain evidence="5 6">Phaff 52-87</strain>
    </source>
</reference>
<feature type="transmembrane region" description="Helical" evidence="3">
    <location>
        <begin position="163"/>
        <end position="183"/>
    </location>
</feature>
<organism evidence="5 6">
    <name type="scientific">Myxozyma melibiosi</name>
    <dbReference type="NCBI Taxonomy" id="54550"/>
    <lineage>
        <taxon>Eukaryota</taxon>
        <taxon>Fungi</taxon>
        <taxon>Dikarya</taxon>
        <taxon>Ascomycota</taxon>
        <taxon>Saccharomycotina</taxon>
        <taxon>Lipomycetes</taxon>
        <taxon>Lipomycetales</taxon>
        <taxon>Lipomycetaceae</taxon>
        <taxon>Myxozyma</taxon>
    </lineage>
</organism>
<dbReference type="InterPro" id="IPR036259">
    <property type="entry name" value="MFS_trans_sf"/>
</dbReference>
<feature type="transmembrane region" description="Helical" evidence="3">
    <location>
        <begin position="441"/>
        <end position="459"/>
    </location>
</feature>
<dbReference type="PROSITE" id="PS50850">
    <property type="entry name" value="MFS"/>
    <property type="match status" value="1"/>
</dbReference>
<name>A0ABR1F554_9ASCO</name>
<dbReference type="RefSeq" id="XP_064768002.1">
    <property type="nucleotide sequence ID" value="XM_064912655.1"/>
</dbReference>
<keyword evidence="3" id="KW-0812">Transmembrane</keyword>
<feature type="transmembrane region" description="Helical" evidence="3">
    <location>
        <begin position="138"/>
        <end position="157"/>
    </location>
</feature>
<feature type="transmembrane region" description="Helical" evidence="3">
    <location>
        <begin position="276"/>
        <end position="297"/>
    </location>
</feature>
<keyword evidence="3" id="KW-1133">Transmembrane helix</keyword>
<feature type="transmembrane region" description="Helical" evidence="3">
    <location>
        <begin position="370"/>
        <end position="395"/>
    </location>
</feature>
<evidence type="ECO:0000259" key="4">
    <source>
        <dbReference type="PROSITE" id="PS50850"/>
    </source>
</evidence>